<organism evidence="2 3">
    <name type="scientific">Streptomyces thioluteus</name>
    <dbReference type="NCBI Taxonomy" id="66431"/>
    <lineage>
        <taxon>Bacteria</taxon>
        <taxon>Bacillati</taxon>
        <taxon>Actinomycetota</taxon>
        <taxon>Actinomycetes</taxon>
        <taxon>Kitasatosporales</taxon>
        <taxon>Streptomycetaceae</taxon>
        <taxon>Streptomyces</taxon>
    </lineage>
</organism>
<accession>A0ABN3WZ29</accession>
<evidence type="ECO:0000313" key="2">
    <source>
        <dbReference type="EMBL" id="GAA2931715.1"/>
    </source>
</evidence>
<gene>
    <name evidence="2" type="ORF">GCM10020221_29420</name>
</gene>
<keyword evidence="3" id="KW-1185">Reference proteome</keyword>
<evidence type="ECO:0000256" key="1">
    <source>
        <dbReference type="SAM" id="MobiDB-lite"/>
    </source>
</evidence>
<comment type="caution">
    <text evidence="2">The sequence shown here is derived from an EMBL/GenBank/DDBJ whole genome shotgun (WGS) entry which is preliminary data.</text>
</comment>
<feature type="region of interest" description="Disordered" evidence="1">
    <location>
        <begin position="1"/>
        <end position="66"/>
    </location>
</feature>
<name>A0ABN3WZ29_STRTU</name>
<evidence type="ECO:0000313" key="3">
    <source>
        <dbReference type="Proteomes" id="UP001501102"/>
    </source>
</evidence>
<protein>
    <submittedName>
        <fullName evidence="2">Uncharacterized protein</fullName>
    </submittedName>
</protein>
<dbReference type="Proteomes" id="UP001501102">
    <property type="component" value="Unassembled WGS sequence"/>
</dbReference>
<proteinExistence type="predicted"/>
<feature type="compositionally biased region" description="Basic and acidic residues" evidence="1">
    <location>
        <begin position="10"/>
        <end position="25"/>
    </location>
</feature>
<sequence>MLMGIPSTVPEKDAPRPGHGSRPDARAAGALRAGPGTGHEAPVQSRLTMPRLHDFEWSEPGGDADA</sequence>
<dbReference type="EMBL" id="BAAAXZ010000112">
    <property type="protein sequence ID" value="GAA2931715.1"/>
    <property type="molecule type" value="Genomic_DNA"/>
</dbReference>
<reference evidence="2 3" key="1">
    <citation type="journal article" date="2019" name="Int. J. Syst. Evol. Microbiol.">
        <title>The Global Catalogue of Microorganisms (GCM) 10K type strain sequencing project: providing services to taxonomists for standard genome sequencing and annotation.</title>
        <authorList>
            <consortium name="The Broad Institute Genomics Platform"/>
            <consortium name="The Broad Institute Genome Sequencing Center for Infectious Disease"/>
            <person name="Wu L."/>
            <person name="Ma J."/>
        </authorList>
    </citation>
    <scope>NUCLEOTIDE SEQUENCE [LARGE SCALE GENOMIC DNA]</scope>
    <source>
        <strain evidence="2 3">JCM 4087</strain>
    </source>
</reference>